<accession>A0ACD5BIC1</accession>
<name>A0ACD5BIC1_9PSEU</name>
<evidence type="ECO:0000313" key="2">
    <source>
        <dbReference type="Proteomes" id="UP001456344"/>
    </source>
</evidence>
<protein>
    <submittedName>
        <fullName evidence="1">Uncharacterized protein</fullName>
    </submittedName>
</protein>
<gene>
    <name evidence="1" type="ORF">LCL61_26140</name>
</gene>
<proteinExistence type="predicted"/>
<sequence length="128" mass="12782">MKSLAVLPAAFAVVLLSGCGADPAPAAAPPPSPAPTPTADQVLAGTPCGEVTGFQGAKNKVVVRGKTDCAEATQVLTDYFAKLTPAEAASPQGPGPVVFGAWTCGSGPNDPVTSCSTEDERQIEATRS</sequence>
<evidence type="ECO:0000313" key="1">
    <source>
        <dbReference type="EMBL" id="WYW19030.1"/>
    </source>
</evidence>
<dbReference type="EMBL" id="CP150484">
    <property type="protein sequence ID" value="WYW19030.1"/>
    <property type="molecule type" value="Genomic_DNA"/>
</dbReference>
<reference evidence="1" key="1">
    <citation type="submission" date="2023-10" db="EMBL/GenBank/DDBJ databases">
        <title>Whole genome sequencing of actinobacterial strain Amycolatopsis sp. (BCA-696) identifies the underlying plant growth-promoting genes.</title>
        <authorList>
            <person name="Gandham P."/>
            <person name="Vadla N."/>
            <person name="Saji A."/>
            <person name="Srinivas V."/>
            <person name="Ruperao P."/>
            <person name="Selvanayagam S."/>
            <person name="Saxena R.K."/>
            <person name="Rathore A."/>
            <person name="Gopalakrishnan S."/>
            <person name="Thakur V."/>
        </authorList>
    </citation>
    <scope>NUCLEOTIDE SEQUENCE</scope>
    <source>
        <strain evidence="1">BCA-696</strain>
    </source>
</reference>
<keyword evidence="2" id="KW-1185">Reference proteome</keyword>
<organism evidence="1 2">
    <name type="scientific">Amycolatopsis coloradensis</name>
    <dbReference type="NCBI Taxonomy" id="76021"/>
    <lineage>
        <taxon>Bacteria</taxon>
        <taxon>Bacillati</taxon>
        <taxon>Actinomycetota</taxon>
        <taxon>Actinomycetes</taxon>
        <taxon>Pseudonocardiales</taxon>
        <taxon>Pseudonocardiaceae</taxon>
        <taxon>Amycolatopsis</taxon>
    </lineage>
</organism>
<dbReference type="Proteomes" id="UP001456344">
    <property type="component" value="Chromosome"/>
</dbReference>